<dbReference type="PANTHER" id="PTHR43542:SF1">
    <property type="entry name" value="METHYLTRANSFERASE"/>
    <property type="match status" value="1"/>
</dbReference>
<dbReference type="CDD" id="cd02440">
    <property type="entry name" value="AdoMet_MTases"/>
    <property type="match status" value="1"/>
</dbReference>
<sequence>MIRITSGDFRGRRIFTGNALKARPAMAVIREAIFNILRSYISMEGLNVCDLFCGSGSLSFESLSRGAAYASMVDVHAPHLKLVKRTAASLGVEQRLVTICRDVQCLGKAERRHDLSFVDPPYDSPFLVEISLRALLEGGWCSEGSIVVLRVRGGEKFTIPERYELIDHRVYHGAEVLFLRATV</sequence>
<evidence type="ECO:0000256" key="1">
    <source>
        <dbReference type="ARBA" id="ARBA00022603"/>
    </source>
</evidence>
<dbReference type="PIRSF" id="PIRSF004553">
    <property type="entry name" value="CHP00095"/>
    <property type="match status" value="1"/>
</dbReference>
<gene>
    <name evidence="3" type="primary">rsmD</name>
    <name evidence="3" type="ORF">ANPL_00515</name>
</gene>
<dbReference type="AlphaFoldDB" id="A0A858PXA7"/>
<keyword evidence="2 3" id="KW-0808">Transferase</keyword>
<dbReference type="SUPFAM" id="SSF53335">
    <property type="entry name" value="S-adenosyl-L-methionine-dependent methyltransferases"/>
    <property type="match status" value="1"/>
</dbReference>
<evidence type="ECO:0000313" key="4">
    <source>
        <dbReference type="Proteomes" id="UP000500930"/>
    </source>
</evidence>
<dbReference type="RefSeq" id="WP_169192876.1">
    <property type="nucleotide sequence ID" value="NZ_CP046391.1"/>
</dbReference>
<dbReference type="GO" id="GO:0031167">
    <property type="term" value="P:rRNA methylation"/>
    <property type="evidence" value="ECO:0007669"/>
    <property type="project" value="InterPro"/>
</dbReference>
<keyword evidence="1 3" id="KW-0489">Methyltransferase</keyword>
<dbReference type="PANTHER" id="PTHR43542">
    <property type="entry name" value="METHYLTRANSFERASE"/>
    <property type="match status" value="1"/>
</dbReference>
<reference evidence="3 4" key="1">
    <citation type="journal article" date="2020" name="Pathogens">
        <title>First Whole Genome Sequence of Anaplasma platys, an Obligate Intracellular Rickettsial Pathogen of Dogs.</title>
        <authorList>
            <person name="Llanes A."/>
            <person name="Rajeev S."/>
        </authorList>
    </citation>
    <scope>NUCLEOTIDE SEQUENCE [LARGE SCALE GENOMIC DNA]</scope>
    <source>
        <strain evidence="3 4">S3</strain>
    </source>
</reference>
<evidence type="ECO:0000256" key="2">
    <source>
        <dbReference type="ARBA" id="ARBA00022679"/>
    </source>
</evidence>
<dbReference type="Proteomes" id="UP000500930">
    <property type="component" value="Chromosome"/>
</dbReference>
<proteinExistence type="predicted"/>
<dbReference type="Gene3D" id="3.40.50.150">
    <property type="entry name" value="Vaccinia Virus protein VP39"/>
    <property type="match status" value="1"/>
</dbReference>
<dbReference type="KEGG" id="aplt:ANPL_00515"/>
<dbReference type="InterPro" id="IPR004398">
    <property type="entry name" value="RNA_MeTrfase_RsmD"/>
</dbReference>
<keyword evidence="4" id="KW-1185">Reference proteome</keyword>
<accession>A0A858PXA7</accession>
<protein>
    <submittedName>
        <fullName evidence="3">Ribosomal RNA small subunit methyltransferase D</fullName>
    </submittedName>
</protein>
<organism evidence="3 4">
    <name type="scientific">Anaplasma platys</name>
    <dbReference type="NCBI Taxonomy" id="949"/>
    <lineage>
        <taxon>Bacteria</taxon>
        <taxon>Pseudomonadati</taxon>
        <taxon>Pseudomonadota</taxon>
        <taxon>Alphaproteobacteria</taxon>
        <taxon>Rickettsiales</taxon>
        <taxon>Anaplasmataceae</taxon>
        <taxon>Anaplasma</taxon>
    </lineage>
</organism>
<dbReference type="InterPro" id="IPR029063">
    <property type="entry name" value="SAM-dependent_MTases_sf"/>
</dbReference>
<name>A0A858PXA7_9RICK</name>
<dbReference type="EMBL" id="CP046391">
    <property type="protein sequence ID" value="QJC27223.1"/>
    <property type="molecule type" value="Genomic_DNA"/>
</dbReference>
<evidence type="ECO:0000313" key="3">
    <source>
        <dbReference type="EMBL" id="QJC27223.1"/>
    </source>
</evidence>
<dbReference type="GO" id="GO:0008168">
    <property type="term" value="F:methyltransferase activity"/>
    <property type="evidence" value="ECO:0007669"/>
    <property type="project" value="UniProtKB-KW"/>
</dbReference>
<dbReference type="Pfam" id="PF03602">
    <property type="entry name" value="Cons_hypoth95"/>
    <property type="match status" value="1"/>
</dbReference>